<proteinExistence type="predicted"/>
<keyword evidence="1" id="KW-0732">Signal</keyword>
<feature type="signal peptide" evidence="1">
    <location>
        <begin position="1"/>
        <end position="17"/>
    </location>
</feature>
<dbReference type="Pfam" id="PF00071">
    <property type="entry name" value="Ras"/>
    <property type="match status" value="1"/>
</dbReference>
<dbReference type="InterPro" id="IPR001806">
    <property type="entry name" value="Small_GTPase"/>
</dbReference>
<dbReference type="GO" id="GO:0005525">
    <property type="term" value="F:GTP binding"/>
    <property type="evidence" value="ECO:0007669"/>
    <property type="project" value="InterPro"/>
</dbReference>
<dbReference type="SUPFAM" id="SSF52540">
    <property type="entry name" value="P-loop containing nucleoside triphosphate hydrolases"/>
    <property type="match status" value="1"/>
</dbReference>
<dbReference type="PANTHER" id="PTHR47979">
    <property type="entry name" value="DRAB11-RELATED"/>
    <property type="match status" value="1"/>
</dbReference>
<protein>
    <submittedName>
        <fullName evidence="2">Uncharacterized protein</fullName>
    </submittedName>
</protein>
<dbReference type="EnsemblPlants" id="MELO3C012502.2.1">
    <property type="protein sequence ID" value="MELO3C012502.2.1"/>
    <property type="gene ID" value="MELO3C012502.2"/>
</dbReference>
<evidence type="ECO:0000313" key="2">
    <source>
        <dbReference type="EnsemblPlants" id="MELO3C012502.2.1"/>
    </source>
</evidence>
<dbReference type="GO" id="GO:0003924">
    <property type="term" value="F:GTPase activity"/>
    <property type="evidence" value="ECO:0007669"/>
    <property type="project" value="InterPro"/>
</dbReference>
<dbReference type="PROSITE" id="PS51419">
    <property type="entry name" value="RAB"/>
    <property type="match status" value="1"/>
</dbReference>
<feature type="chain" id="PRO_5039899781" evidence="1">
    <location>
        <begin position="18"/>
        <end position="106"/>
    </location>
</feature>
<evidence type="ECO:0000256" key="1">
    <source>
        <dbReference type="SAM" id="SignalP"/>
    </source>
</evidence>
<dbReference type="InterPro" id="IPR050209">
    <property type="entry name" value="Rab_GTPases_membrane_traffic"/>
</dbReference>
<dbReference type="Gramene" id="MELO3C012502.2.1">
    <property type="protein sequence ID" value="MELO3C012502.2.1"/>
    <property type="gene ID" value="MELO3C012502.2"/>
</dbReference>
<dbReference type="AlphaFoldDB" id="A0A9I9D3S6"/>
<reference evidence="2" key="1">
    <citation type="submission" date="2023-03" db="UniProtKB">
        <authorList>
            <consortium name="EnsemblPlants"/>
        </authorList>
    </citation>
    <scope>IDENTIFICATION</scope>
</reference>
<organism evidence="2">
    <name type="scientific">Cucumis melo</name>
    <name type="common">Muskmelon</name>
    <dbReference type="NCBI Taxonomy" id="3656"/>
    <lineage>
        <taxon>Eukaryota</taxon>
        <taxon>Viridiplantae</taxon>
        <taxon>Streptophyta</taxon>
        <taxon>Embryophyta</taxon>
        <taxon>Tracheophyta</taxon>
        <taxon>Spermatophyta</taxon>
        <taxon>Magnoliopsida</taxon>
        <taxon>eudicotyledons</taxon>
        <taxon>Gunneridae</taxon>
        <taxon>Pentapetalae</taxon>
        <taxon>rosids</taxon>
        <taxon>fabids</taxon>
        <taxon>Cucurbitales</taxon>
        <taxon>Cucurbitaceae</taxon>
        <taxon>Benincaseae</taxon>
        <taxon>Cucumis</taxon>
    </lineage>
</organism>
<dbReference type="InterPro" id="IPR027417">
    <property type="entry name" value="P-loop_NTPase"/>
</dbReference>
<name>A0A9I9D3S6_CUCME</name>
<dbReference type="Gene3D" id="3.40.50.300">
    <property type="entry name" value="P-loop containing nucleotide triphosphate hydrolases"/>
    <property type="match status" value="1"/>
</dbReference>
<accession>A0A9I9D3S6</accession>
<sequence>MLLLQLLLLKFIMASLTSLISEYRNGTNFCSYGKANREVQVHCPQRGLIEKSRAQTAMDHKVDHEYDYLFKIVLIGDSGVRKSNIISRFTRNEFCLLSKSTIDLLG</sequence>